<accession>A0ACD5YEQ7</accession>
<name>A0ACD5YEQ7_AVESA</name>
<reference evidence="1" key="1">
    <citation type="submission" date="2021-05" db="EMBL/GenBank/DDBJ databases">
        <authorList>
            <person name="Scholz U."/>
            <person name="Mascher M."/>
            <person name="Fiebig A."/>
        </authorList>
    </citation>
    <scope>NUCLEOTIDE SEQUENCE [LARGE SCALE GENOMIC DNA]</scope>
</reference>
<dbReference type="Proteomes" id="UP001732700">
    <property type="component" value="Chromosome 5D"/>
</dbReference>
<sequence>MSLLWSLLVAALTISTASAGDEAALLAFKARLGDGAMVSWNSSVHFCSWEGVMCSRRHQERVVALSLHGSALTGELSPALGNLTFLRTLNLSSNGLHGEIPASLGRLRRLRILELSDNLLSGTLPVNLSSCISLTFMALDNNKLGGRIPPVLGERLTSLTRIWLLNNSFTGPIPASLANLSDLQYLVLSKNQFVGPIPEGFGSIQSMEYFFVTANNLSGMIPPSFYNLSSLKGLGVGGNMLHGSIPDDIGNKFPIMQILDLDTNQFTGTIPSSLSNISHLTTLHLWGNRLTGYVPPTLGRLEALEILDLSANMLESYDSEGLQFITSLANCSQLRWLALGSNYFEGQLPGSIVNFSRTLEKFWIVDNRINGSIPQDIGNLVGLHLLTLAINYMSGVIPESIGKLENLIELQVYNNNLSGLLPSSLGNLSHLSRLYADSNNLEGPIPASLGKLKNIFVLDLAKNYRLNGSIPKDIFELSSLSWYLDLSYNALSGTLPSEVGSLTNLNTLTLSGNQLSGKIPEGIQNCIVMEWLSLDNNLFEGSIPQSLKNMKRLTVLNLTMNKLSGNIPDVLGSIRNLQELYLAHNNLSGLIPTVLMNLTVLWGLDLSYNDLLGEVPKGGVFGNLTSKSVTGNKQLCGGIPQLHLVPCSTDPVRGSKTHKWKGLLISLAATGAILLLISVIVIIWKLKKRQKSQAQPITTEEQFPRVSYQALFRGTSEFSESNLLGKGRYGAVYRCILHDDDSPVAVKVFDLQQSGSSKSFEAECESLRRVRHRYLIKIITCCSSIDPQGQDFKALVLDLMPNGSLDGWLHPKENMYTLNNTLSLSQRLDIAVQVVDALDYLHNHCQPPIVHCDVKPGNILLGEDMSA</sequence>
<organism evidence="1 2">
    <name type="scientific">Avena sativa</name>
    <name type="common">Oat</name>
    <dbReference type="NCBI Taxonomy" id="4498"/>
    <lineage>
        <taxon>Eukaryota</taxon>
        <taxon>Viridiplantae</taxon>
        <taxon>Streptophyta</taxon>
        <taxon>Embryophyta</taxon>
        <taxon>Tracheophyta</taxon>
        <taxon>Spermatophyta</taxon>
        <taxon>Magnoliopsida</taxon>
        <taxon>Liliopsida</taxon>
        <taxon>Poales</taxon>
        <taxon>Poaceae</taxon>
        <taxon>BOP clade</taxon>
        <taxon>Pooideae</taxon>
        <taxon>Poodae</taxon>
        <taxon>Poeae</taxon>
        <taxon>Poeae Chloroplast Group 1 (Aveneae type)</taxon>
        <taxon>Aveninae</taxon>
        <taxon>Avena</taxon>
    </lineage>
</organism>
<keyword evidence="2" id="KW-1185">Reference proteome</keyword>
<dbReference type="EnsemblPlants" id="AVESA.00010b.r2.5DG0995980.1">
    <property type="protein sequence ID" value="AVESA.00010b.r2.5DG0995980.1.CDS.1"/>
    <property type="gene ID" value="AVESA.00010b.r2.5DG0995980"/>
</dbReference>
<protein>
    <submittedName>
        <fullName evidence="1">Uncharacterized protein</fullName>
    </submittedName>
</protein>
<evidence type="ECO:0000313" key="2">
    <source>
        <dbReference type="Proteomes" id="UP001732700"/>
    </source>
</evidence>
<reference evidence="1" key="2">
    <citation type="submission" date="2025-09" db="UniProtKB">
        <authorList>
            <consortium name="EnsemblPlants"/>
        </authorList>
    </citation>
    <scope>IDENTIFICATION</scope>
</reference>
<proteinExistence type="predicted"/>
<evidence type="ECO:0000313" key="1">
    <source>
        <dbReference type="EnsemblPlants" id="AVESA.00010b.r2.5DG0995980.1.CDS.1"/>
    </source>
</evidence>